<dbReference type="InterPro" id="IPR005794">
    <property type="entry name" value="Fmt"/>
</dbReference>
<dbReference type="EMBL" id="QUAJ01000002">
    <property type="protein sequence ID" value="REI42855.1"/>
    <property type="molecule type" value="Genomic_DNA"/>
</dbReference>
<dbReference type="NCBIfam" id="TIGR00460">
    <property type="entry name" value="fmt"/>
    <property type="match status" value="1"/>
</dbReference>
<evidence type="ECO:0000313" key="8">
    <source>
        <dbReference type="EMBL" id="REI42855.1"/>
    </source>
</evidence>
<organism evidence="8 9">
    <name type="scientific">Psychrilyobacter piezotolerans</name>
    <dbReference type="NCBI Taxonomy" id="2293438"/>
    <lineage>
        <taxon>Bacteria</taxon>
        <taxon>Fusobacteriati</taxon>
        <taxon>Fusobacteriota</taxon>
        <taxon>Fusobacteriia</taxon>
        <taxon>Fusobacteriales</taxon>
        <taxon>Fusobacteriaceae</taxon>
        <taxon>Psychrilyobacter</taxon>
    </lineage>
</organism>
<dbReference type="CDD" id="cd08646">
    <property type="entry name" value="FMT_core_Met-tRNA-FMT_N"/>
    <property type="match status" value="1"/>
</dbReference>
<feature type="binding site" evidence="5">
    <location>
        <begin position="108"/>
        <end position="111"/>
    </location>
    <ligand>
        <name>(6S)-5,6,7,8-tetrahydrofolate</name>
        <dbReference type="ChEBI" id="CHEBI:57453"/>
    </ligand>
</feature>
<keyword evidence="9" id="KW-1185">Reference proteome</keyword>
<dbReference type="InterPro" id="IPR044135">
    <property type="entry name" value="Met-tRNA-FMT_C"/>
</dbReference>
<evidence type="ECO:0000256" key="2">
    <source>
        <dbReference type="ARBA" id="ARBA00012261"/>
    </source>
</evidence>
<dbReference type="HAMAP" id="MF_00182">
    <property type="entry name" value="Formyl_trans"/>
    <property type="match status" value="1"/>
</dbReference>
<proteinExistence type="inferred from homology"/>
<sequence>MRILFMGTPEFALNSLKTLDENHDVIGIFTKIDKPNSRGKKIKFNPIKQYGLDNDIPVYQPNSVKKEETIKLVKELNPDLIVVVAYGKILPQELIDIPEKGIINVHSSLLPKYRGAAPIHAAIINGEKESGVTIMDIVKELDAGDIILQAKTPIDEMDTLEDLHDRLAVIGSEALLKAVNMIESGVATRTPQDETKVTFVKPIKKEECEIHWDHSMERVYNFVRGLNPFPSAYSFCNEKLYKIYFVEKYDRVYDGEFGEVVDLVKGKGPIIKVLDGSLIITSIKPENKRVMTGADLVNGNYIKVGEKFSIGSKVIQL</sequence>
<dbReference type="InterPro" id="IPR011034">
    <property type="entry name" value="Formyl_transferase-like_C_sf"/>
</dbReference>
<evidence type="ECO:0000256" key="4">
    <source>
        <dbReference type="ARBA" id="ARBA00022917"/>
    </source>
</evidence>
<accession>A0ABX9KK39</accession>
<dbReference type="Pfam" id="PF00551">
    <property type="entry name" value="Formyl_trans_N"/>
    <property type="match status" value="1"/>
</dbReference>
<feature type="domain" description="Formyl transferase N-terminal" evidence="6">
    <location>
        <begin position="1"/>
        <end position="179"/>
    </location>
</feature>
<evidence type="ECO:0000256" key="3">
    <source>
        <dbReference type="ARBA" id="ARBA00022679"/>
    </source>
</evidence>
<reference evidence="8 9" key="1">
    <citation type="submission" date="2018-08" db="EMBL/GenBank/DDBJ databases">
        <title>Draft genome sequence of Psychrilyobacter sp. strain SD5 isolated from Black Sea water.</title>
        <authorList>
            <person name="Yadav S."/>
            <person name="Villanueva L."/>
            <person name="Damste J.S.S."/>
        </authorList>
    </citation>
    <scope>NUCLEOTIDE SEQUENCE [LARGE SCALE GENOMIC DNA]</scope>
    <source>
        <strain evidence="8 9">SD5</strain>
    </source>
</reference>
<evidence type="ECO:0000259" key="6">
    <source>
        <dbReference type="Pfam" id="PF00551"/>
    </source>
</evidence>
<dbReference type="PANTHER" id="PTHR11138">
    <property type="entry name" value="METHIONYL-TRNA FORMYLTRANSFERASE"/>
    <property type="match status" value="1"/>
</dbReference>
<dbReference type="Pfam" id="PF02911">
    <property type="entry name" value="Formyl_trans_C"/>
    <property type="match status" value="1"/>
</dbReference>
<feature type="domain" description="Formyl transferase C-terminal" evidence="7">
    <location>
        <begin position="203"/>
        <end position="300"/>
    </location>
</feature>
<dbReference type="SUPFAM" id="SSF50486">
    <property type="entry name" value="FMT C-terminal domain-like"/>
    <property type="match status" value="1"/>
</dbReference>
<keyword evidence="3 5" id="KW-0808">Transferase</keyword>
<evidence type="ECO:0000256" key="1">
    <source>
        <dbReference type="ARBA" id="ARBA00010699"/>
    </source>
</evidence>
<dbReference type="PANTHER" id="PTHR11138:SF5">
    <property type="entry name" value="METHIONYL-TRNA FORMYLTRANSFERASE, MITOCHONDRIAL"/>
    <property type="match status" value="1"/>
</dbReference>
<dbReference type="EC" id="2.1.2.9" evidence="2 5"/>
<dbReference type="InterPro" id="IPR002376">
    <property type="entry name" value="Formyl_transf_N"/>
</dbReference>
<gene>
    <name evidence="5" type="primary">fmt</name>
    <name evidence="8" type="ORF">DYH56_01520</name>
</gene>
<dbReference type="Gene3D" id="3.40.50.12230">
    <property type="match status" value="1"/>
</dbReference>
<comment type="function">
    <text evidence="5">Attaches a formyl group to the free amino group of methionyl-tRNA(fMet). The formyl group appears to play a dual role in the initiator identity of N-formylmethionyl-tRNA by promoting its recognition by IF2 and preventing the misappropriation of this tRNA by the elongation apparatus.</text>
</comment>
<dbReference type="InterPro" id="IPR036477">
    <property type="entry name" value="Formyl_transf_N_sf"/>
</dbReference>
<dbReference type="RefSeq" id="WP_114641087.1">
    <property type="nucleotide sequence ID" value="NZ_JAACIO010000002.1"/>
</dbReference>
<evidence type="ECO:0000259" key="7">
    <source>
        <dbReference type="Pfam" id="PF02911"/>
    </source>
</evidence>
<dbReference type="GO" id="GO:0004479">
    <property type="term" value="F:methionyl-tRNA formyltransferase activity"/>
    <property type="evidence" value="ECO:0007669"/>
    <property type="project" value="UniProtKB-EC"/>
</dbReference>
<dbReference type="InterPro" id="IPR005793">
    <property type="entry name" value="Formyl_trans_C"/>
</dbReference>
<protein>
    <recommendedName>
        <fullName evidence="2 5">Methionyl-tRNA formyltransferase</fullName>
        <ecNumber evidence="2 5">2.1.2.9</ecNumber>
    </recommendedName>
</protein>
<evidence type="ECO:0000256" key="5">
    <source>
        <dbReference type="HAMAP-Rule" id="MF_00182"/>
    </source>
</evidence>
<comment type="similarity">
    <text evidence="1 5">Belongs to the Fmt family.</text>
</comment>
<name>A0ABX9KK39_9FUSO</name>
<evidence type="ECO:0000313" key="9">
    <source>
        <dbReference type="Proteomes" id="UP000263486"/>
    </source>
</evidence>
<keyword evidence="4 5" id="KW-0648">Protein biosynthesis</keyword>
<dbReference type="InterPro" id="IPR041711">
    <property type="entry name" value="Met-tRNA-FMT_N"/>
</dbReference>
<dbReference type="SUPFAM" id="SSF53328">
    <property type="entry name" value="Formyltransferase"/>
    <property type="match status" value="1"/>
</dbReference>
<comment type="caution">
    <text evidence="8">The sequence shown here is derived from an EMBL/GenBank/DDBJ whole genome shotgun (WGS) entry which is preliminary data.</text>
</comment>
<comment type="catalytic activity">
    <reaction evidence="5">
        <text>L-methionyl-tRNA(fMet) + (6R)-10-formyltetrahydrofolate = N-formyl-L-methionyl-tRNA(fMet) + (6S)-5,6,7,8-tetrahydrofolate + H(+)</text>
        <dbReference type="Rhea" id="RHEA:24380"/>
        <dbReference type="Rhea" id="RHEA-COMP:9952"/>
        <dbReference type="Rhea" id="RHEA-COMP:9953"/>
        <dbReference type="ChEBI" id="CHEBI:15378"/>
        <dbReference type="ChEBI" id="CHEBI:57453"/>
        <dbReference type="ChEBI" id="CHEBI:78530"/>
        <dbReference type="ChEBI" id="CHEBI:78844"/>
        <dbReference type="ChEBI" id="CHEBI:195366"/>
        <dbReference type="EC" id="2.1.2.9"/>
    </reaction>
</comment>
<dbReference type="Proteomes" id="UP000263486">
    <property type="component" value="Unassembled WGS sequence"/>
</dbReference>
<dbReference type="CDD" id="cd08704">
    <property type="entry name" value="Met_tRNA_FMT_C"/>
    <property type="match status" value="1"/>
</dbReference>